<dbReference type="Gene3D" id="3.40.30.10">
    <property type="entry name" value="Glutaredoxin"/>
    <property type="match status" value="1"/>
</dbReference>
<evidence type="ECO:0000313" key="2">
    <source>
        <dbReference type="EMBL" id="MBJ3774734.1"/>
    </source>
</evidence>
<protein>
    <submittedName>
        <fullName evidence="2">DsbA family oxidoreductase</fullName>
    </submittedName>
</protein>
<dbReference type="GO" id="GO:0016491">
    <property type="term" value="F:oxidoreductase activity"/>
    <property type="evidence" value="ECO:0007669"/>
    <property type="project" value="InterPro"/>
</dbReference>
<name>A0A934MJN6_9HYPH</name>
<dbReference type="Proteomes" id="UP000609531">
    <property type="component" value="Unassembled WGS sequence"/>
</dbReference>
<feature type="domain" description="DSBA-like thioredoxin" evidence="1">
    <location>
        <begin position="15"/>
        <end position="215"/>
    </location>
</feature>
<dbReference type="Pfam" id="PF01323">
    <property type="entry name" value="DSBA"/>
    <property type="match status" value="1"/>
</dbReference>
<dbReference type="SUPFAM" id="SSF52833">
    <property type="entry name" value="Thioredoxin-like"/>
    <property type="match status" value="1"/>
</dbReference>
<organism evidence="2 3">
    <name type="scientific">Acuticoccus mangrovi</name>
    <dbReference type="NCBI Taxonomy" id="2796142"/>
    <lineage>
        <taxon>Bacteria</taxon>
        <taxon>Pseudomonadati</taxon>
        <taxon>Pseudomonadota</taxon>
        <taxon>Alphaproteobacteria</taxon>
        <taxon>Hyphomicrobiales</taxon>
        <taxon>Amorphaceae</taxon>
        <taxon>Acuticoccus</taxon>
    </lineage>
</organism>
<keyword evidence="3" id="KW-1185">Reference proteome</keyword>
<dbReference type="EMBL" id="JAEKJA010000002">
    <property type="protein sequence ID" value="MBJ3774734.1"/>
    <property type="molecule type" value="Genomic_DNA"/>
</dbReference>
<comment type="caution">
    <text evidence="2">The sequence shown here is derived from an EMBL/GenBank/DDBJ whole genome shotgun (WGS) entry which is preliminary data.</text>
</comment>
<evidence type="ECO:0000313" key="3">
    <source>
        <dbReference type="Proteomes" id="UP000609531"/>
    </source>
</evidence>
<proteinExistence type="predicted"/>
<sequence>MSLGHIDASALEPLTIDVVSDVMCPWCFIGKRRLEKALKEAADVDVTVSWHPFQLDPTLPPEGKDRQQYLTEKFGSVERAASLYENVKAAGDLEEIPFAFDRITRSPNTLDAHRLIRWAGIEGVQDAVVERLFNLYFIEGADLTKPETLVSAAQDAGMDGEMVARLLASDADLAETEADVVHAQAIGVQGVPCFILERKYAVSGAQPAEVLVNAIRQVAAEKAGGGPAEAE</sequence>
<reference evidence="2" key="1">
    <citation type="submission" date="2020-12" db="EMBL/GenBank/DDBJ databases">
        <title>Bacterial taxonomy.</title>
        <authorList>
            <person name="Pan X."/>
        </authorList>
    </citation>
    <scope>NUCLEOTIDE SEQUENCE</scope>
    <source>
        <strain evidence="2">B2012</strain>
    </source>
</reference>
<dbReference type="PANTHER" id="PTHR13887">
    <property type="entry name" value="GLUTATHIONE S-TRANSFERASE KAPPA"/>
    <property type="match status" value="1"/>
</dbReference>
<dbReference type="RefSeq" id="WP_198880636.1">
    <property type="nucleotide sequence ID" value="NZ_JAEKJA010000002.1"/>
</dbReference>
<dbReference type="PANTHER" id="PTHR13887:SF41">
    <property type="entry name" value="THIOREDOXIN SUPERFAMILY PROTEIN"/>
    <property type="match status" value="1"/>
</dbReference>
<dbReference type="InterPro" id="IPR001853">
    <property type="entry name" value="DSBA-like_thioredoxin_dom"/>
</dbReference>
<dbReference type="CDD" id="cd03024">
    <property type="entry name" value="DsbA_FrnE"/>
    <property type="match status" value="1"/>
</dbReference>
<dbReference type="AlphaFoldDB" id="A0A934MJN6"/>
<gene>
    <name evidence="2" type="ORF">JCR33_03495</name>
</gene>
<evidence type="ECO:0000259" key="1">
    <source>
        <dbReference type="Pfam" id="PF01323"/>
    </source>
</evidence>
<dbReference type="InterPro" id="IPR036249">
    <property type="entry name" value="Thioredoxin-like_sf"/>
</dbReference>
<accession>A0A934MJN6</accession>